<dbReference type="GeneID" id="79271875"/>
<dbReference type="AlphaFoldDB" id="A0ABD5WQV5"/>
<reference evidence="1 2" key="1">
    <citation type="journal article" date="2019" name="Int. J. Syst. Evol. Microbiol.">
        <title>The Global Catalogue of Microorganisms (GCM) 10K type strain sequencing project: providing services to taxonomists for standard genome sequencing and annotation.</title>
        <authorList>
            <consortium name="The Broad Institute Genomics Platform"/>
            <consortium name="The Broad Institute Genome Sequencing Center for Infectious Disease"/>
            <person name="Wu L."/>
            <person name="Ma J."/>
        </authorList>
    </citation>
    <scope>NUCLEOTIDE SEQUENCE [LARGE SCALE GENOMIC DNA]</scope>
    <source>
        <strain evidence="1 2">DT55</strain>
    </source>
</reference>
<organism evidence="1 2">
    <name type="scientific">Halobaculum marinum</name>
    <dbReference type="NCBI Taxonomy" id="3031996"/>
    <lineage>
        <taxon>Archaea</taxon>
        <taxon>Methanobacteriati</taxon>
        <taxon>Methanobacteriota</taxon>
        <taxon>Stenosarchaea group</taxon>
        <taxon>Halobacteria</taxon>
        <taxon>Halobacteriales</taxon>
        <taxon>Haloferacaceae</taxon>
        <taxon>Halobaculum</taxon>
    </lineage>
</organism>
<sequence length="696" mass="78658">MTDDARGPGEDSSDRSLTLDERVGRLQGIKQHLQVLDRTGFDFLSLPNIYGLDPVARSPFVIPETFISEEVGGSITILDSVENESLAQENINQMLNNFLPGGYKRRWGGFYLWRGAWHHDTEIGHADVGPMFEWSDSIPLTELLGSVDDVAYTELEFDPDNVTVYTPRAMNVERLSSDDPDYVWVVDKGIVWTGSPPGTTRSLSSDPTTNYLWFKHAVDNFEESTTPVTDSDLVSGYRFYDDHRFMRCYYASLLTLYPMKSTRVESGIMRYREENDGRTAFIGSKERSQLLTFEIDRPTLRDTIEDILESDGHLRRDLQFAFLHSLVWEELFFQEEALDHTYQVRPLVEHLLGADFWQRVDQDNEQGVFPLSGSKLVHSVERLLPSETSTRLRLLGHDSAENSAILEILEAHTEKVARILALCRNDDYLLDFAEDVVVHSAEHALSGWANKLTGSGTAFELWYDVNFQANGGDAARIAVYDPIQGGAGIAKEVSRRLDDRTEIGVDSGLAEQGHCHSAMADTATIDLLGRYPDGSLYDLHRNNRSQFRELVEETIDGLVPEQDAYSLDDLHSHVDQRVQLLFETRELARFYSYIAAEYSTVESEIGRTPRPADLALHLDRHVFRDPSIRATYEQFASDSGRRDIAEIGERLEELTVQCITACPDCLKTDGGVCVRGASQQEATLNRRLLAEVFSTR</sequence>
<evidence type="ECO:0000313" key="1">
    <source>
        <dbReference type="EMBL" id="MFC7095897.1"/>
    </source>
</evidence>
<proteinExistence type="predicted"/>
<dbReference type="EMBL" id="JBHTAG010000001">
    <property type="protein sequence ID" value="MFC7095897.1"/>
    <property type="molecule type" value="Genomic_DNA"/>
</dbReference>
<accession>A0ABD5WQV5</accession>
<name>A0ABD5WQV5_9EURY</name>
<comment type="caution">
    <text evidence="1">The sequence shown here is derived from an EMBL/GenBank/DDBJ whole genome shotgun (WGS) entry which is preliminary data.</text>
</comment>
<gene>
    <name evidence="1" type="ORF">ACFQKD_01135</name>
</gene>
<dbReference type="RefSeq" id="WP_276239880.1">
    <property type="nucleotide sequence ID" value="NZ_CP119991.1"/>
</dbReference>
<dbReference type="Proteomes" id="UP001596388">
    <property type="component" value="Unassembled WGS sequence"/>
</dbReference>
<evidence type="ECO:0000313" key="2">
    <source>
        <dbReference type="Proteomes" id="UP001596388"/>
    </source>
</evidence>
<protein>
    <submittedName>
        <fullName evidence="1">Uncharacterized protein</fullName>
    </submittedName>
</protein>
<keyword evidence="2" id="KW-1185">Reference proteome</keyword>